<feature type="transmembrane region" description="Helical" evidence="9">
    <location>
        <begin position="53"/>
        <end position="74"/>
    </location>
</feature>
<dbReference type="OrthoDB" id="1132709at2"/>
<dbReference type="RefSeq" id="WP_095605228.1">
    <property type="nucleotide sequence ID" value="NZ_NSKE01000002.1"/>
</dbReference>
<dbReference type="Pfam" id="PF13646">
    <property type="entry name" value="HEAT_2"/>
    <property type="match status" value="1"/>
</dbReference>
<evidence type="ECO:0000256" key="1">
    <source>
        <dbReference type="ARBA" id="ARBA00004141"/>
    </source>
</evidence>
<feature type="transmembrane region" description="Helical" evidence="9">
    <location>
        <begin position="280"/>
        <end position="299"/>
    </location>
</feature>
<keyword evidence="12" id="KW-1185">Reference proteome</keyword>
<dbReference type="EMBL" id="NSKE01000002">
    <property type="protein sequence ID" value="PAU95101.1"/>
    <property type="molecule type" value="Genomic_DNA"/>
</dbReference>
<evidence type="ECO:0000256" key="6">
    <source>
        <dbReference type="ARBA" id="ARBA00022840"/>
    </source>
</evidence>
<keyword evidence="6 9" id="KW-0067">ATP-binding</keyword>
<feature type="transmembrane region" description="Helical" evidence="9">
    <location>
        <begin position="149"/>
        <end position="170"/>
    </location>
</feature>
<organism evidence="11 12">
    <name type="scientific">Fodinibius salipaludis</name>
    <dbReference type="NCBI Taxonomy" id="2032627"/>
    <lineage>
        <taxon>Bacteria</taxon>
        <taxon>Pseudomonadati</taxon>
        <taxon>Balneolota</taxon>
        <taxon>Balneolia</taxon>
        <taxon>Balneolales</taxon>
        <taxon>Balneolaceae</taxon>
        <taxon>Fodinibius</taxon>
    </lineage>
</organism>
<dbReference type="Proteomes" id="UP000218831">
    <property type="component" value="Unassembled WGS sequence"/>
</dbReference>
<feature type="transmembrane region" description="Helical" evidence="9">
    <location>
        <begin position="400"/>
        <end position="423"/>
    </location>
</feature>
<sequence>MDIRNVGKDFRALFTLEPEIKTQAFLMFAYNFVLLNTLYLLKPVRDSLFLEQVGAYNLPFVFILTAIAVIPISIGYSKLSKRHSVGWVVSAITLFLAANLFVIWFFIEMNKVWLYYGFYVWVSIYSVLITSQFWLFANTIFNSVQSKKIFGFLSLGAIAGGVSGGELTAIFVNQLSLQPESLLLISAIIIAATAPLVWLILRKNGKSNLSSVDKKEYRKADQAIPSNPLKEILSHNHLLLITALIAVTVMVTTLIDYQFKTVAEAAYTTEAGLTSFMGRFYGRVSLIALIIQLFIGTIFTKKYGVSGALLLLPLALLISAGGMLLIPGLVAGTISRGIDQTLKHSIDRTGRELLFVPLPEELKNRVKVFIDLFVDHGAQGLTGLLLLGLTFGLNLDVQEISVVVITLLVAWVVIAKMAGNSYVDVFRNTLKRKMKGDWDKSTENSSRFEEANEESIQKLLKSDEESDVLWALNVMREKDFDVDSNLLIRNLKHSSCKVRINIVRLLRKRELGDWVDEVMDLAYDEDADVRMEAIRYVYQFYEGDRREKLTVGLHHDDARVQAVAMALIAEEGIEEEKKLITDKLLDEAVHFYGEYGHELRKQSAKLLGEMYENRYAHLLKELLNDENPSVVKQAIESTAKTQDRRFVHDLLLLMGSGIYRKAVEKALREYGSRIYGTMYDHMTDSHLPVSTRRYIPWLFSQTVSEDSWEILKMSLKFCSIPIRHGIVKALLRMRKERPIFRVSDEVIAQNIEREIDRYSKLKKALTFYQSGKVKLSDEADEILEYEIEQTFENIFRLLSLNNDIEDIDNAYKAIVGDNPRLRSDAIEFIENLINWEVRKLLIPILETYHTDRLPPNSFTSALSDTEDVLFFLKGICHAELEEKLAPNLEDEQETERQRQLAQKANVEVGE</sequence>
<dbReference type="PANTHER" id="PTHR31187">
    <property type="match status" value="1"/>
</dbReference>
<name>A0A2A2GC23_9BACT</name>
<keyword evidence="3 9" id="KW-0813">Transport</keyword>
<dbReference type="SUPFAM" id="SSF103473">
    <property type="entry name" value="MFS general substrate transporter"/>
    <property type="match status" value="1"/>
</dbReference>
<dbReference type="GO" id="GO:0005524">
    <property type="term" value="F:ATP binding"/>
    <property type="evidence" value="ECO:0007669"/>
    <property type="project" value="UniProtKB-KW"/>
</dbReference>
<dbReference type="Gene3D" id="1.25.10.10">
    <property type="entry name" value="Leucine-rich Repeat Variant"/>
    <property type="match status" value="1"/>
</dbReference>
<keyword evidence="4 9" id="KW-0812">Transmembrane</keyword>
<evidence type="ECO:0000256" key="10">
    <source>
        <dbReference type="SAM" id="MobiDB-lite"/>
    </source>
</evidence>
<accession>A0A2A2GC23</accession>
<feature type="transmembrane region" description="Helical" evidence="9">
    <location>
        <begin position="20"/>
        <end position="41"/>
    </location>
</feature>
<dbReference type="GO" id="GO:0005471">
    <property type="term" value="F:ATP:ADP antiporter activity"/>
    <property type="evidence" value="ECO:0007669"/>
    <property type="project" value="InterPro"/>
</dbReference>
<evidence type="ECO:0000256" key="3">
    <source>
        <dbReference type="ARBA" id="ARBA00022448"/>
    </source>
</evidence>
<dbReference type="InterPro" id="IPR004667">
    <property type="entry name" value="ADP_ATP_car_bac_type"/>
</dbReference>
<dbReference type="AlphaFoldDB" id="A0A2A2GC23"/>
<dbReference type="PANTHER" id="PTHR31187:SF1">
    <property type="entry name" value="ADP,ATP CARRIER PROTEIN 1"/>
    <property type="match status" value="1"/>
</dbReference>
<dbReference type="InterPro" id="IPR036259">
    <property type="entry name" value="MFS_trans_sf"/>
</dbReference>
<feature type="region of interest" description="Disordered" evidence="10">
    <location>
        <begin position="886"/>
        <end position="910"/>
    </location>
</feature>
<reference evidence="11 12" key="1">
    <citation type="submission" date="2017-08" db="EMBL/GenBank/DDBJ databases">
        <title>Aliifodinibius alkalisoli sp. nov., isolated from saline alkaline soil.</title>
        <authorList>
            <person name="Liu D."/>
            <person name="Zhang G."/>
        </authorList>
    </citation>
    <scope>NUCLEOTIDE SEQUENCE [LARGE SCALE GENOMIC DNA]</scope>
    <source>
        <strain evidence="11 12">WN023</strain>
    </source>
</reference>
<dbReference type="GO" id="GO:0016020">
    <property type="term" value="C:membrane"/>
    <property type="evidence" value="ECO:0007669"/>
    <property type="project" value="UniProtKB-SubCell"/>
</dbReference>
<evidence type="ECO:0000256" key="9">
    <source>
        <dbReference type="RuleBase" id="RU363121"/>
    </source>
</evidence>
<dbReference type="InterPro" id="IPR016024">
    <property type="entry name" value="ARM-type_fold"/>
</dbReference>
<keyword evidence="5 9" id="KW-0547">Nucleotide-binding</keyword>
<evidence type="ECO:0000256" key="5">
    <source>
        <dbReference type="ARBA" id="ARBA00022741"/>
    </source>
</evidence>
<keyword evidence="8 9" id="KW-0472">Membrane</keyword>
<evidence type="ECO:0000256" key="7">
    <source>
        <dbReference type="ARBA" id="ARBA00022989"/>
    </source>
</evidence>
<evidence type="ECO:0000313" key="11">
    <source>
        <dbReference type="EMBL" id="PAU95101.1"/>
    </source>
</evidence>
<feature type="transmembrane region" description="Helical" evidence="9">
    <location>
        <begin position="238"/>
        <end position="260"/>
    </location>
</feature>
<comment type="similarity">
    <text evidence="2 9">Belongs to the ADP/ATP translocase tlc family.</text>
</comment>
<dbReference type="Pfam" id="PF03219">
    <property type="entry name" value="TLC"/>
    <property type="match status" value="1"/>
</dbReference>
<proteinExistence type="inferred from homology"/>
<evidence type="ECO:0000256" key="2">
    <source>
        <dbReference type="ARBA" id="ARBA00007127"/>
    </source>
</evidence>
<feature type="transmembrane region" description="Helical" evidence="9">
    <location>
        <begin position="311"/>
        <end position="334"/>
    </location>
</feature>
<feature type="transmembrane region" description="Helical" evidence="9">
    <location>
        <begin position="113"/>
        <end position="137"/>
    </location>
</feature>
<feature type="transmembrane region" description="Helical" evidence="9">
    <location>
        <begin position="182"/>
        <end position="201"/>
    </location>
</feature>
<gene>
    <name evidence="11" type="ORF">CK503_02560</name>
</gene>
<feature type="transmembrane region" description="Helical" evidence="9">
    <location>
        <begin position="86"/>
        <end position="107"/>
    </location>
</feature>
<comment type="subcellular location">
    <subcellularLocation>
        <location evidence="1 9">Membrane</location>
        <topology evidence="1 9">Multi-pass membrane protein</topology>
    </subcellularLocation>
</comment>
<comment type="caution">
    <text evidence="11">The sequence shown here is derived from an EMBL/GenBank/DDBJ whole genome shotgun (WGS) entry which is preliminary data.</text>
</comment>
<evidence type="ECO:0000313" key="12">
    <source>
        <dbReference type="Proteomes" id="UP000218831"/>
    </source>
</evidence>
<dbReference type="SUPFAM" id="SSF48371">
    <property type="entry name" value="ARM repeat"/>
    <property type="match status" value="1"/>
</dbReference>
<dbReference type="InterPro" id="IPR011989">
    <property type="entry name" value="ARM-like"/>
</dbReference>
<evidence type="ECO:0000256" key="4">
    <source>
        <dbReference type="ARBA" id="ARBA00022692"/>
    </source>
</evidence>
<evidence type="ECO:0000256" key="8">
    <source>
        <dbReference type="ARBA" id="ARBA00023136"/>
    </source>
</evidence>
<keyword evidence="7 9" id="KW-1133">Transmembrane helix</keyword>
<protein>
    <recommendedName>
        <fullName evidence="9">ADP,ATP carrier protein</fullName>
    </recommendedName>
</protein>